<reference evidence="1 2" key="1">
    <citation type="submission" date="2016-07" db="EMBL/GenBank/DDBJ databases">
        <title>Pervasive Adenine N6-methylation of Active Genes in Fungi.</title>
        <authorList>
            <consortium name="DOE Joint Genome Institute"/>
            <person name="Mondo S.J."/>
            <person name="Dannebaum R.O."/>
            <person name="Kuo R.C."/>
            <person name="Labutti K."/>
            <person name="Haridas S."/>
            <person name="Kuo A."/>
            <person name="Salamov A."/>
            <person name="Ahrendt S.R."/>
            <person name="Lipzen A."/>
            <person name="Sullivan W."/>
            <person name="Andreopoulos W.B."/>
            <person name="Clum A."/>
            <person name="Lindquist E."/>
            <person name="Daum C."/>
            <person name="Ramamoorthy G.K."/>
            <person name="Gryganskyi A."/>
            <person name="Culley D."/>
            <person name="Magnuson J.K."/>
            <person name="James T.Y."/>
            <person name="O'Malley M.A."/>
            <person name="Stajich J.E."/>
            <person name="Spatafora J.W."/>
            <person name="Visel A."/>
            <person name="Grigoriev I.V."/>
        </authorList>
    </citation>
    <scope>NUCLEOTIDE SEQUENCE [LARGE SCALE GENOMIC DNA]</scope>
    <source>
        <strain evidence="1 2">CBS 115471</strain>
    </source>
</reference>
<keyword evidence="2" id="KW-1185">Reference proteome</keyword>
<dbReference type="EMBL" id="MCFA01000096">
    <property type="protein sequence ID" value="ORY08688.1"/>
    <property type="molecule type" value="Genomic_DNA"/>
</dbReference>
<accession>A0A1Y1ZEJ9</accession>
<proteinExistence type="predicted"/>
<sequence length="192" mass="21300">MPLHLLTQPGLFLHSEFPLLSMVKLIGTTSRLEHLTLSFIERSATQSLMHTLNQVAVPNLRTISIENAADNSGALASVVQTTKCPKKVTIQYVQFGVHKPNEGAIALGTSFAGFARSIQQRPTVDKIYMHDVSDHYLCIFFPLLEHTNRHLKGLATTDDGFSVKEKCSMAVSTEKECGSTHIFFASNWLRTI</sequence>
<evidence type="ECO:0000313" key="1">
    <source>
        <dbReference type="EMBL" id="ORY08688.1"/>
    </source>
</evidence>
<evidence type="ECO:0000313" key="2">
    <source>
        <dbReference type="Proteomes" id="UP000193144"/>
    </source>
</evidence>
<name>A0A1Y1ZEJ9_9PLEO</name>
<gene>
    <name evidence="1" type="ORF">BCR34DRAFT_589775</name>
</gene>
<dbReference type="Proteomes" id="UP000193144">
    <property type="component" value="Unassembled WGS sequence"/>
</dbReference>
<dbReference type="AlphaFoldDB" id="A0A1Y1ZEJ9"/>
<organism evidence="1 2">
    <name type="scientific">Clohesyomyces aquaticus</name>
    <dbReference type="NCBI Taxonomy" id="1231657"/>
    <lineage>
        <taxon>Eukaryota</taxon>
        <taxon>Fungi</taxon>
        <taxon>Dikarya</taxon>
        <taxon>Ascomycota</taxon>
        <taxon>Pezizomycotina</taxon>
        <taxon>Dothideomycetes</taxon>
        <taxon>Pleosporomycetidae</taxon>
        <taxon>Pleosporales</taxon>
        <taxon>Lindgomycetaceae</taxon>
        <taxon>Clohesyomyces</taxon>
    </lineage>
</organism>
<comment type="caution">
    <text evidence="1">The sequence shown here is derived from an EMBL/GenBank/DDBJ whole genome shotgun (WGS) entry which is preliminary data.</text>
</comment>
<protein>
    <submittedName>
        <fullName evidence="1">Uncharacterized protein</fullName>
    </submittedName>
</protein>